<evidence type="ECO:0000313" key="1">
    <source>
        <dbReference type="EMBL" id="PDX85300.1"/>
    </source>
</evidence>
<comment type="caution">
    <text evidence="1">The sequence shown here is derived from an EMBL/GenBank/DDBJ whole genome shotgun (WGS) entry which is preliminary data.</text>
</comment>
<organism evidence="1 2">
    <name type="scientific">Faecalibacterium prausnitzii</name>
    <dbReference type="NCBI Taxonomy" id="853"/>
    <lineage>
        <taxon>Bacteria</taxon>
        <taxon>Bacillati</taxon>
        <taxon>Bacillota</taxon>
        <taxon>Clostridia</taxon>
        <taxon>Eubacteriales</taxon>
        <taxon>Oscillospiraceae</taxon>
        <taxon>Faecalibacterium</taxon>
    </lineage>
</organism>
<gene>
    <name evidence="1" type="ORF">CGS59_01585</name>
</gene>
<name>A0A2A7B1S6_9FIRM</name>
<evidence type="ECO:0000313" key="2">
    <source>
        <dbReference type="Proteomes" id="UP000220480"/>
    </source>
</evidence>
<proteinExistence type="predicted"/>
<sequence length="73" mass="7995">MNALRGATFCLPAAGKDAPLGQRQGGVFRLPPPYLWTPPTPQRAKGCSPLTILKKWATPEKTEDSRLFGVKIF</sequence>
<protein>
    <submittedName>
        <fullName evidence="1">Uncharacterized protein</fullName>
    </submittedName>
</protein>
<accession>A0A2A7B1S6</accession>
<dbReference type="AlphaFoldDB" id="A0A2A7B1S6"/>
<dbReference type="EMBL" id="NMTZ01000002">
    <property type="protein sequence ID" value="PDX85300.1"/>
    <property type="molecule type" value="Genomic_DNA"/>
</dbReference>
<reference evidence="1 2" key="1">
    <citation type="journal article" date="2017" name="Front. Microbiol.">
        <title>New Insights into the Diversity of the Genus Faecalibacterium.</title>
        <authorList>
            <person name="Benevides L."/>
            <person name="Burman S."/>
            <person name="Martin R."/>
            <person name="Robert V."/>
            <person name="Thomas M."/>
            <person name="Miquel S."/>
            <person name="Chain F."/>
            <person name="Sokol H."/>
            <person name="Bermudez-Humaran L.G."/>
            <person name="Morrison M."/>
            <person name="Langella P."/>
            <person name="Azevedo V.A."/>
            <person name="Chatel J.M."/>
            <person name="Soares S."/>
        </authorList>
    </citation>
    <scope>NUCLEOTIDE SEQUENCE [LARGE SCALE GENOMIC DNA]</scope>
    <source>
        <strain evidence="1 2">CNCM I 4644</strain>
    </source>
</reference>
<dbReference type="Proteomes" id="UP000220480">
    <property type="component" value="Unassembled WGS sequence"/>
</dbReference>